<organism evidence="12 13">
    <name type="scientific">Cherax quadricarinatus</name>
    <name type="common">Australian red claw crayfish</name>
    <dbReference type="NCBI Taxonomy" id="27406"/>
    <lineage>
        <taxon>Eukaryota</taxon>
        <taxon>Metazoa</taxon>
        <taxon>Ecdysozoa</taxon>
        <taxon>Arthropoda</taxon>
        <taxon>Crustacea</taxon>
        <taxon>Multicrustacea</taxon>
        <taxon>Malacostraca</taxon>
        <taxon>Eumalacostraca</taxon>
        <taxon>Eucarida</taxon>
        <taxon>Decapoda</taxon>
        <taxon>Pleocyemata</taxon>
        <taxon>Astacidea</taxon>
        <taxon>Parastacoidea</taxon>
        <taxon>Parastacidae</taxon>
        <taxon>Cherax</taxon>
    </lineage>
</organism>
<dbReference type="FunFam" id="3.40.50.1000:FF:000045">
    <property type="entry name" value="Cation-transporting ATPase"/>
    <property type="match status" value="1"/>
</dbReference>
<feature type="transmembrane region" description="Helical" evidence="11">
    <location>
        <begin position="611"/>
        <end position="637"/>
    </location>
</feature>
<keyword evidence="8" id="KW-1278">Translocase</keyword>
<dbReference type="SUPFAM" id="SSF81665">
    <property type="entry name" value="Calcium ATPase, transmembrane domain M"/>
    <property type="match status" value="1"/>
</dbReference>
<keyword evidence="10 11" id="KW-0472">Membrane</keyword>
<dbReference type="SFLD" id="SFLDF00027">
    <property type="entry name" value="p-type_atpase"/>
    <property type="match status" value="1"/>
</dbReference>
<dbReference type="InterPro" id="IPR023298">
    <property type="entry name" value="ATPase_P-typ_TM_dom_sf"/>
</dbReference>
<dbReference type="InterPro" id="IPR044492">
    <property type="entry name" value="P_typ_ATPase_HD_dom"/>
</dbReference>
<dbReference type="GO" id="GO:0016887">
    <property type="term" value="F:ATP hydrolysis activity"/>
    <property type="evidence" value="ECO:0007669"/>
    <property type="project" value="InterPro"/>
</dbReference>
<dbReference type="InterPro" id="IPR018303">
    <property type="entry name" value="ATPase_P-typ_P_site"/>
</dbReference>
<dbReference type="InterPro" id="IPR023214">
    <property type="entry name" value="HAD_sf"/>
</dbReference>
<evidence type="ECO:0000256" key="4">
    <source>
        <dbReference type="ARBA" id="ARBA00022723"/>
    </source>
</evidence>
<evidence type="ECO:0000256" key="8">
    <source>
        <dbReference type="ARBA" id="ARBA00022967"/>
    </source>
</evidence>
<dbReference type="Proteomes" id="UP001445076">
    <property type="component" value="Unassembled WGS sequence"/>
</dbReference>
<keyword evidence="13" id="KW-1185">Reference proteome</keyword>
<evidence type="ECO:0000256" key="3">
    <source>
        <dbReference type="ARBA" id="ARBA00022692"/>
    </source>
</evidence>
<evidence type="ECO:0000256" key="2">
    <source>
        <dbReference type="ARBA" id="ARBA00022553"/>
    </source>
</evidence>
<comment type="subcellular location">
    <subcellularLocation>
        <location evidence="1">Membrane</location>
        <topology evidence="1">Multi-pass membrane protein</topology>
    </subcellularLocation>
</comment>
<evidence type="ECO:0000256" key="6">
    <source>
        <dbReference type="ARBA" id="ARBA00022840"/>
    </source>
</evidence>
<dbReference type="SFLD" id="SFLDS00003">
    <property type="entry name" value="Haloacid_Dehalogenase"/>
    <property type="match status" value="1"/>
</dbReference>
<dbReference type="InterPro" id="IPR023299">
    <property type="entry name" value="ATPase_P-typ_cyto_dom_N"/>
</dbReference>
<feature type="transmembrane region" description="Helical" evidence="11">
    <location>
        <begin position="493"/>
        <end position="512"/>
    </location>
</feature>
<dbReference type="NCBIfam" id="TIGR01494">
    <property type="entry name" value="ATPase_P-type"/>
    <property type="match status" value="1"/>
</dbReference>
<evidence type="ECO:0008006" key="14">
    <source>
        <dbReference type="Google" id="ProtNLM"/>
    </source>
</evidence>
<keyword evidence="4" id="KW-0479">Metal-binding</keyword>
<dbReference type="GO" id="GO:0015203">
    <property type="term" value="F:polyamine transmembrane transporter activity"/>
    <property type="evidence" value="ECO:0007669"/>
    <property type="project" value="TreeGrafter"/>
</dbReference>
<proteinExistence type="predicted"/>
<dbReference type="NCBIfam" id="TIGR01657">
    <property type="entry name" value="P-ATPase-V"/>
    <property type="match status" value="1"/>
</dbReference>
<evidence type="ECO:0000256" key="10">
    <source>
        <dbReference type="ARBA" id="ARBA00023136"/>
    </source>
</evidence>
<dbReference type="InterPro" id="IPR001757">
    <property type="entry name" value="P_typ_ATPase"/>
</dbReference>
<feature type="transmembrane region" description="Helical" evidence="11">
    <location>
        <begin position="657"/>
        <end position="678"/>
    </location>
</feature>
<dbReference type="PROSITE" id="PS00154">
    <property type="entry name" value="ATPASE_E1_E2"/>
    <property type="match status" value="1"/>
</dbReference>
<evidence type="ECO:0000256" key="5">
    <source>
        <dbReference type="ARBA" id="ARBA00022741"/>
    </source>
</evidence>
<evidence type="ECO:0000313" key="13">
    <source>
        <dbReference type="Proteomes" id="UP001445076"/>
    </source>
</evidence>
<feature type="transmembrane region" description="Helical" evidence="11">
    <location>
        <begin position="466"/>
        <end position="487"/>
    </location>
</feature>
<dbReference type="InterPro" id="IPR006544">
    <property type="entry name" value="P-type_TPase_V"/>
</dbReference>
<dbReference type="PANTHER" id="PTHR45630">
    <property type="entry name" value="CATION-TRANSPORTING ATPASE-RELATED"/>
    <property type="match status" value="1"/>
</dbReference>
<keyword evidence="6" id="KW-0067">ATP-binding</keyword>
<dbReference type="GO" id="GO:0140358">
    <property type="term" value="F:P-type transmembrane transporter activity"/>
    <property type="evidence" value="ECO:0007669"/>
    <property type="project" value="InterPro"/>
</dbReference>
<dbReference type="PRINTS" id="PR00119">
    <property type="entry name" value="CATATPASE"/>
</dbReference>
<dbReference type="GO" id="GO:0016020">
    <property type="term" value="C:membrane"/>
    <property type="evidence" value="ECO:0007669"/>
    <property type="project" value="UniProtKB-SubCell"/>
</dbReference>
<keyword evidence="5" id="KW-0547">Nucleotide-binding</keyword>
<dbReference type="AlphaFoldDB" id="A0AAW0VNV5"/>
<sequence length="764" mass="84758">MTVGILYALQRLKNHKIFCISPRSINISGVLNCICFDKTGTLTEDGLDMRGVVPVAQSLGKQVQLTQITSPATLPHDHLLYAMATCHSITIINLQQVGDPLDLKMFESTGWTLDEPGLDDTNKYDMMMPSVVRPSAPDVVISNENVETEPPLELGILRQFPFSSSLQRMSVITRRLGAPNFELYCKGSPEMIASLSQPETVPSNFSEQLLQYTYQGYRVLALGWRPLRLSYRKAQQINRDEVECNLEFLGLLVMENRLKSETTPIISQLHMAKIRTIMVTGDNMLTALSVGRECGLVGPQQQVISIKALPPHQGLPASLTFHATTAKTPASPVVMRHVDAGVGINIDDDANDSYCFAIEGKSWGVVHEYFADKLQKLVVRGAIFARMSPDQKQQLVLELQSLGYYVGMCGDGANDCGALKAAHAGISLSEAEASVASPFTSANANIACVPTLIREGRCALVTSFGIFKYMAAYSLTQFVSIMILYSIDSNLTDLQFLWIDLFLITVFAIFFGRTDSYKGPLASYSPPASLLSVAPIASIVVHMLAVIGFQTFCFFYVQEQPWYVPFNATTSDEIFAGHENYAVFSVSQFQYIMLALVFSRGPPFRQHVYSNYLLSGSILVMTVCSVVLTVAPPQFIIDQFELVLPPAGDQQADFFRWQMILYSLLYSALAVFIEYIIIDYLCYRKCKNKFHDVYKSKKKYLAIEQDLKHDKTWPPLSTDADLSGGEKKELMLDARKLGETIKKVEANGHAPGAVTTVTQFQSSL</sequence>
<dbReference type="Pfam" id="PF13246">
    <property type="entry name" value="Cation_ATPase"/>
    <property type="match status" value="1"/>
</dbReference>
<dbReference type="Gene3D" id="3.40.1110.10">
    <property type="entry name" value="Calcium-transporting ATPase, cytoplasmic domain N"/>
    <property type="match status" value="1"/>
</dbReference>
<name>A0AAW0VNV5_CHEQU</name>
<comment type="caution">
    <text evidence="12">The sequence shown here is derived from an EMBL/GenBank/DDBJ whole genome shotgun (WGS) entry which is preliminary data.</text>
</comment>
<keyword evidence="7" id="KW-0460">Magnesium</keyword>
<dbReference type="GO" id="GO:0005524">
    <property type="term" value="F:ATP binding"/>
    <property type="evidence" value="ECO:0007669"/>
    <property type="project" value="UniProtKB-KW"/>
</dbReference>
<dbReference type="SUPFAM" id="SSF56784">
    <property type="entry name" value="HAD-like"/>
    <property type="match status" value="1"/>
</dbReference>
<dbReference type="SUPFAM" id="SSF81660">
    <property type="entry name" value="Metal cation-transporting ATPase, ATP-binding domain N"/>
    <property type="match status" value="1"/>
</dbReference>
<dbReference type="FunFam" id="3.40.1110.10:FF:000026">
    <property type="entry name" value="Cation-transporting ATPase"/>
    <property type="match status" value="1"/>
</dbReference>
<evidence type="ECO:0000256" key="9">
    <source>
        <dbReference type="ARBA" id="ARBA00022989"/>
    </source>
</evidence>
<dbReference type="GO" id="GO:0006874">
    <property type="term" value="P:intracellular calcium ion homeostasis"/>
    <property type="evidence" value="ECO:0007669"/>
    <property type="project" value="TreeGrafter"/>
</dbReference>
<keyword evidence="2" id="KW-0597">Phosphoprotein</keyword>
<evidence type="ECO:0000256" key="1">
    <source>
        <dbReference type="ARBA" id="ARBA00004141"/>
    </source>
</evidence>
<dbReference type="SFLD" id="SFLDG00002">
    <property type="entry name" value="C1.7:_P-type_atpase_like"/>
    <property type="match status" value="1"/>
</dbReference>
<reference evidence="12 13" key="1">
    <citation type="journal article" date="2024" name="BMC Genomics">
        <title>Genome assembly of redclaw crayfish (Cherax quadricarinatus) provides insights into its immune adaptation and hypoxia tolerance.</title>
        <authorList>
            <person name="Liu Z."/>
            <person name="Zheng J."/>
            <person name="Li H."/>
            <person name="Fang K."/>
            <person name="Wang S."/>
            <person name="He J."/>
            <person name="Zhou D."/>
            <person name="Weng S."/>
            <person name="Chi M."/>
            <person name="Gu Z."/>
            <person name="He J."/>
            <person name="Li F."/>
            <person name="Wang M."/>
        </authorList>
    </citation>
    <scope>NUCLEOTIDE SEQUENCE [LARGE SCALE GENOMIC DNA]</scope>
    <source>
        <strain evidence="12">ZL_2023a</strain>
    </source>
</reference>
<gene>
    <name evidence="12" type="ORF">OTU49_014593</name>
</gene>
<evidence type="ECO:0000256" key="7">
    <source>
        <dbReference type="ARBA" id="ARBA00022842"/>
    </source>
</evidence>
<dbReference type="InterPro" id="IPR036412">
    <property type="entry name" value="HAD-like_sf"/>
</dbReference>
<keyword evidence="3 11" id="KW-0812">Transmembrane</keyword>
<dbReference type="Gene3D" id="3.40.50.1000">
    <property type="entry name" value="HAD superfamily/HAD-like"/>
    <property type="match status" value="1"/>
</dbReference>
<evidence type="ECO:0000256" key="11">
    <source>
        <dbReference type="SAM" id="Phobius"/>
    </source>
</evidence>
<dbReference type="EMBL" id="JARKIK010004883">
    <property type="protein sequence ID" value="KAK8718637.1"/>
    <property type="molecule type" value="Genomic_DNA"/>
</dbReference>
<protein>
    <recommendedName>
        <fullName evidence="14">Cation-transporting ATPase 13A3</fullName>
    </recommendedName>
</protein>
<dbReference type="PANTHER" id="PTHR45630:SF8">
    <property type="entry name" value="CATION-TRANSPORTING ATPASE"/>
    <property type="match status" value="1"/>
</dbReference>
<feature type="transmembrane region" description="Helical" evidence="11">
    <location>
        <begin position="533"/>
        <end position="557"/>
    </location>
</feature>
<dbReference type="GO" id="GO:0019829">
    <property type="term" value="F:ATPase-coupled monoatomic cation transmembrane transporter activity"/>
    <property type="evidence" value="ECO:0007669"/>
    <property type="project" value="TreeGrafter"/>
</dbReference>
<evidence type="ECO:0000313" key="12">
    <source>
        <dbReference type="EMBL" id="KAK8718637.1"/>
    </source>
</evidence>
<accession>A0AAW0VNV5</accession>
<keyword evidence="9 11" id="KW-1133">Transmembrane helix</keyword>
<dbReference type="GO" id="GO:0046872">
    <property type="term" value="F:metal ion binding"/>
    <property type="evidence" value="ECO:0007669"/>
    <property type="project" value="UniProtKB-KW"/>
</dbReference>